<proteinExistence type="predicted"/>
<protein>
    <submittedName>
        <fullName evidence="1">Uncharacterized protein</fullName>
    </submittedName>
</protein>
<accession>A0A0E9XNS4</accession>
<name>A0A0E9XNS4_ANGAN</name>
<sequence length="51" mass="5508">MAWDCMAASGTCIDGVTSDGRNRMGAEVYRDLLSTNSLKNGTKLIGWNLTI</sequence>
<dbReference type="AlphaFoldDB" id="A0A0E9XNS4"/>
<dbReference type="EMBL" id="GBXM01005082">
    <property type="protein sequence ID" value="JAI03496.1"/>
    <property type="molecule type" value="Transcribed_RNA"/>
</dbReference>
<reference evidence="1" key="2">
    <citation type="journal article" date="2015" name="Fish Shellfish Immunol.">
        <title>Early steps in the European eel (Anguilla anguilla)-Vibrio vulnificus interaction in the gills: Role of the RtxA13 toxin.</title>
        <authorList>
            <person name="Callol A."/>
            <person name="Pajuelo D."/>
            <person name="Ebbesson L."/>
            <person name="Teles M."/>
            <person name="MacKenzie S."/>
            <person name="Amaro C."/>
        </authorList>
    </citation>
    <scope>NUCLEOTIDE SEQUENCE</scope>
</reference>
<evidence type="ECO:0000313" key="1">
    <source>
        <dbReference type="EMBL" id="JAI03496.1"/>
    </source>
</evidence>
<organism evidence="1">
    <name type="scientific">Anguilla anguilla</name>
    <name type="common">European freshwater eel</name>
    <name type="synonym">Muraena anguilla</name>
    <dbReference type="NCBI Taxonomy" id="7936"/>
    <lineage>
        <taxon>Eukaryota</taxon>
        <taxon>Metazoa</taxon>
        <taxon>Chordata</taxon>
        <taxon>Craniata</taxon>
        <taxon>Vertebrata</taxon>
        <taxon>Euteleostomi</taxon>
        <taxon>Actinopterygii</taxon>
        <taxon>Neopterygii</taxon>
        <taxon>Teleostei</taxon>
        <taxon>Anguilliformes</taxon>
        <taxon>Anguillidae</taxon>
        <taxon>Anguilla</taxon>
    </lineage>
</organism>
<reference evidence="1" key="1">
    <citation type="submission" date="2014-11" db="EMBL/GenBank/DDBJ databases">
        <authorList>
            <person name="Amaro Gonzalez C."/>
        </authorList>
    </citation>
    <scope>NUCLEOTIDE SEQUENCE</scope>
</reference>